<proteinExistence type="predicted"/>
<dbReference type="OrthoDB" id="9808360at2"/>
<dbReference type="GO" id="GO:0003677">
    <property type="term" value="F:DNA binding"/>
    <property type="evidence" value="ECO:0007669"/>
    <property type="project" value="UniProtKB-KW"/>
</dbReference>
<evidence type="ECO:0000313" key="3">
    <source>
        <dbReference type="Proteomes" id="UP000294887"/>
    </source>
</evidence>
<dbReference type="RefSeq" id="WP_131907521.1">
    <property type="nucleotide sequence ID" value="NZ_BAAAFU010000007.1"/>
</dbReference>
<dbReference type="SUPFAM" id="SSF46785">
    <property type="entry name" value="Winged helix' DNA-binding domain"/>
    <property type="match status" value="1"/>
</dbReference>
<evidence type="ECO:0000313" key="2">
    <source>
        <dbReference type="EMBL" id="TCJ83031.1"/>
    </source>
</evidence>
<dbReference type="PANTHER" id="PTHR33221">
    <property type="entry name" value="WINGED HELIX-TURN-HELIX TRANSCRIPTIONAL REGULATOR, RRF2 FAMILY"/>
    <property type="match status" value="1"/>
</dbReference>
<dbReference type="EMBL" id="SMFQ01000005">
    <property type="protein sequence ID" value="TCJ83031.1"/>
    <property type="molecule type" value="Genomic_DNA"/>
</dbReference>
<name>A0A4R1EYD5_9GAMM</name>
<dbReference type="Proteomes" id="UP000294887">
    <property type="component" value="Unassembled WGS sequence"/>
</dbReference>
<dbReference type="Gene3D" id="1.10.10.10">
    <property type="entry name" value="Winged helix-like DNA-binding domain superfamily/Winged helix DNA-binding domain"/>
    <property type="match status" value="1"/>
</dbReference>
<keyword evidence="3" id="KW-1185">Reference proteome</keyword>
<dbReference type="GO" id="GO:0003700">
    <property type="term" value="F:DNA-binding transcription factor activity"/>
    <property type="evidence" value="ECO:0007669"/>
    <property type="project" value="TreeGrafter"/>
</dbReference>
<gene>
    <name evidence="2" type="ORF">EV695_3769</name>
</gene>
<protein>
    <submittedName>
        <fullName evidence="2">BadM/Rrf2 family transcriptional regulator</fullName>
    </submittedName>
</protein>
<sequence>MKISTKGQYAVKAMINLAINFNNPVSLVELSNSQAISVSYLEQLFSVLRRAELVQGVRGPGGGYRLGRAPDQISVADIITAIEESANNANLKKHLNARQGQNILANNLWNGFSAQLTDYLGSISLADILKDEIVVKGQYQLDETTRRISTMFPVSAKMIAA</sequence>
<organism evidence="2 3">
    <name type="scientific">Cocleimonas flava</name>
    <dbReference type="NCBI Taxonomy" id="634765"/>
    <lineage>
        <taxon>Bacteria</taxon>
        <taxon>Pseudomonadati</taxon>
        <taxon>Pseudomonadota</taxon>
        <taxon>Gammaproteobacteria</taxon>
        <taxon>Thiotrichales</taxon>
        <taxon>Thiotrichaceae</taxon>
        <taxon>Cocleimonas</taxon>
    </lineage>
</organism>
<dbReference type="PANTHER" id="PTHR33221:SF5">
    <property type="entry name" value="HTH-TYPE TRANSCRIPTIONAL REGULATOR ISCR"/>
    <property type="match status" value="1"/>
</dbReference>
<comment type="caution">
    <text evidence="2">The sequence shown here is derived from an EMBL/GenBank/DDBJ whole genome shotgun (WGS) entry which is preliminary data.</text>
</comment>
<dbReference type="PROSITE" id="PS51197">
    <property type="entry name" value="HTH_RRF2_2"/>
    <property type="match status" value="1"/>
</dbReference>
<dbReference type="NCBIfam" id="TIGR00738">
    <property type="entry name" value="rrf2_super"/>
    <property type="match status" value="1"/>
</dbReference>
<keyword evidence="1" id="KW-0238">DNA-binding</keyword>
<reference evidence="2 3" key="1">
    <citation type="submission" date="2019-03" db="EMBL/GenBank/DDBJ databases">
        <title>Genomic Encyclopedia of Type Strains, Phase IV (KMG-IV): sequencing the most valuable type-strain genomes for metagenomic binning, comparative biology and taxonomic classification.</title>
        <authorList>
            <person name="Goeker M."/>
        </authorList>
    </citation>
    <scope>NUCLEOTIDE SEQUENCE [LARGE SCALE GENOMIC DNA]</scope>
    <source>
        <strain evidence="2 3">DSM 24830</strain>
    </source>
</reference>
<dbReference type="Pfam" id="PF02082">
    <property type="entry name" value="Rrf2"/>
    <property type="match status" value="1"/>
</dbReference>
<dbReference type="InterPro" id="IPR000944">
    <property type="entry name" value="Tscrpt_reg_Rrf2"/>
</dbReference>
<dbReference type="GO" id="GO:0005829">
    <property type="term" value="C:cytosol"/>
    <property type="evidence" value="ECO:0007669"/>
    <property type="project" value="TreeGrafter"/>
</dbReference>
<evidence type="ECO:0000256" key="1">
    <source>
        <dbReference type="ARBA" id="ARBA00023125"/>
    </source>
</evidence>
<dbReference type="InterPro" id="IPR036390">
    <property type="entry name" value="WH_DNA-bd_sf"/>
</dbReference>
<dbReference type="AlphaFoldDB" id="A0A4R1EYD5"/>
<accession>A0A4R1EYD5</accession>
<dbReference type="InterPro" id="IPR036388">
    <property type="entry name" value="WH-like_DNA-bd_sf"/>
</dbReference>